<feature type="domain" description="HTH merR-type" evidence="6">
    <location>
        <begin position="1"/>
        <end position="68"/>
    </location>
</feature>
<dbReference type="GO" id="GO:0003677">
    <property type="term" value="F:DNA binding"/>
    <property type="evidence" value="ECO:0007669"/>
    <property type="project" value="UniProtKB-KW"/>
</dbReference>
<dbReference type="InterPro" id="IPR009061">
    <property type="entry name" value="DNA-bd_dom_put_sf"/>
</dbReference>
<comment type="caution">
    <text evidence="7">The sequence shown here is derived from an EMBL/GenBank/DDBJ whole genome shotgun (WGS) entry which is preliminary data.</text>
</comment>
<keyword evidence="5" id="KW-0812">Transmembrane</keyword>
<evidence type="ECO:0000259" key="6">
    <source>
        <dbReference type="PROSITE" id="PS50937"/>
    </source>
</evidence>
<keyword evidence="4" id="KW-0804">Transcription</keyword>
<reference evidence="7 8" key="1">
    <citation type="submission" date="2017-05" db="EMBL/GenBank/DDBJ databases">
        <title>Butyricicoccus porcorum sp. nov. a butyrate-producing bacterium from the swine intestinal tract.</title>
        <authorList>
            <person name="Trachsel J."/>
            <person name="Humphrey S."/>
            <person name="Allen H.K."/>
        </authorList>
    </citation>
    <scope>NUCLEOTIDE SEQUENCE [LARGE SCALE GENOMIC DNA]</scope>
    <source>
        <strain evidence="7">BB10</strain>
    </source>
</reference>
<feature type="transmembrane region" description="Helical" evidence="5">
    <location>
        <begin position="162"/>
        <end position="182"/>
    </location>
</feature>
<dbReference type="Pfam" id="PF13411">
    <property type="entry name" value="MerR_1"/>
    <property type="match status" value="1"/>
</dbReference>
<feature type="transmembrane region" description="Helical" evidence="5">
    <location>
        <begin position="230"/>
        <end position="252"/>
    </location>
</feature>
<dbReference type="InterPro" id="IPR000551">
    <property type="entry name" value="MerR-type_HTH_dom"/>
</dbReference>
<dbReference type="InterPro" id="IPR047057">
    <property type="entry name" value="MerR_fam"/>
</dbReference>
<dbReference type="RefSeq" id="WP_087019031.1">
    <property type="nucleotide sequence ID" value="NZ_CP178353.1"/>
</dbReference>
<sequence length="256" mass="29412">MKIKEIEERTGLARANIRFYESKGLVHPERQGNNYRDYSEEDVETLRKIILLRRLDMSIEDIQAILNGELALQDAVQQTKQALQERLEQLQGSLELCDIMQEREESIETLSVDTYDELIRQREQQGKKFRDVMGDILEDYQKNYFEKTWGIFSIQGSYTKGAIVSFGFYVLLNWFLYTFYILPKDGLRGGFKNALLMLEAFAIVSAGYMLYSLVKILFSRERRPARIGGLLAFGAVLLAVIAVAVGGMLYQIGAFE</sequence>
<organism evidence="7 8">
    <name type="scientific">Butyricicoccus porcorum</name>
    <dbReference type="NCBI Taxonomy" id="1945634"/>
    <lineage>
        <taxon>Bacteria</taxon>
        <taxon>Bacillati</taxon>
        <taxon>Bacillota</taxon>
        <taxon>Clostridia</taxon>
        <taxon>Eubacteriales</taxon>
        <taxon>Butyricicoccaceae</taxon>
        <taxon>Butyricicoccus</taxon>
    </lineage>
</organism>
<dbReference type="OrthoDB" id="9791488at2"/>
<dbReference type="PROSITE" id="PS50937">
    <property type="entry name" value="HTH_MERR_2"/>
    <property type="match status" value="1"/>
</dbReference>
<keyword evidence="2" id="KW-0805">Transcription regulation</keyword>
<dbReference type="CDD" id="cd00592">
    <property type="entry name" value="HTH_MerR-like"/>
    <property type="match status" value="1"/>
</dbReference>
<proteinExistence type="predicted"/>
<dbReference type="GO" id="GO:0003700">
    <property type="term" value="F:DNA-binding transcription factor activity"/>
    <property type="evidence" value="ECO:0007669"/>
    <property type="project" value="InterPro"/>
</dbReference>
<keyword evidence="5" id="KW-0472">Membrane</keyword>
<gene>
    <name evidence="7" type="ORF">CBW42_06775</name>
</gene>
<evidence type="ECO:0000256" key="2">
    <source>
        <dbReference type="ARBA" id="ARBA00023015"/>
    </source>
</evidence>
<feature type="transmembrane region" description="Helical" evidence="5">
    <location>
        <begin position="194"/>
        <end position="218"/>
    </location>
</feature>
<dbReference type="Gene3D" id="1.10.1660.10">
    <property type="match status" value="1"/>
</dbReference>
<dbReference type="PANTHER" id="PTHR30204:SF69">
    <property type="entry name" value="MERR-FAMILY TRANSCRIPTIONAL REGULATOR"/>
    <property type="match status" value="1"/>
</dbReference>
<evidence type="ECO:0000256" key="3">
    <source>
        <dbReference type="ARBA" id="ARBA00023125"/>
    </source>
</evidence>
<name>A0A252F447_9FIRM</name>
<evidence type="ECO:0000313" key="8">
    <source>
        <dbReference type="Proteomes" id="UP000194903"/>
    </source>
</evidence>
<dbReference type="SUPFAM" id="SSF46955">
    <property type="entry name" value="Putative DNA-binding domain"/>
    <property type="match status" value="1"/>
</dbReference>
<keyword evidence="3" id="KW-0238">DNA-binding</keyword>
<protein>
    <recommendedName>
        <fullName evidence="6">HTH merR-type domain-containing protein</fullName>
    </recommendedName>
</protein>
<evidence type="ECO:0000256" key="5">
    <source>
        <dbReference type="SAM" id="Phobius"/>
    </source>
</evidence>
<dbReference type="SMART" id="SM00422">
    <property type="entry name" value="HTH_MERR"/>
    <property type="match status" value="1"/>
</dbReference>
<dbReference type="EMBL" id="NHOC01000005">
    <property type="protein sequence ID" value="OUM20529.1"/>
    <property type="molecule type" value="Genomic_DNA"/>
</dbReference>
<keyword evidence="5" id="KW-1133">Transmembrane helix</keyword>
<evidence type="ECO:0000256" key="4">
    <source>
        <dbReference type="ARBA" id="ARBA00023163"/>
    </source>
</evidence>
<evidence type="ECO:0000256" key="1">
    <source>
        <dbReference type="ARBA" id="ARBA00022491"/>
    </source>
</evidence>
<keyword evidence="1" id="KW-0678">Repressor</keyword>
<keyword evidence="8" id="KW-1185">Reference proteome</keyword>
<dbReference type="PANTHER" id="PTHR30204">
    <property type="entry name" value="REDOX-CYCLING DRUG-SENSING TRANSCRIPTIONAL ACTIVATOR SOXR"/>
    <property type="match status" value="1"/>
</dbReference>
<dbReference type="AlphaFoldDB" id="A0A252F447"/>
<dbReference type="Proteomes" id="UP000194903">
    <property type="component" value="Unassembled WGS sequence"/>
</dbReference>
<evidence type="ECO:0000313" key="7">
    <source>
        <dbReference type="EMBL" id="OUM20529.1"/>
    </source>
</evidence>
<accession>A0A252F447</accession>